<dbReference type="InterPro" id="IPR007110">
    <property type="entry name" value="Ig-like_dom"/>
</dbReference>
<evidence type="ECO:0000313" key="4">
    <source>
        <dbReference type="Ensembl" id="ENSAMXP00005046295.1"/>
    </source>
</evidence>
<feature type="domain" description="Ig-like" evidence="3">
    <location>
        <begin position="34"/>
        <end position="111"/>
    </location>
</feature>
<keyword evidence="1" id="KW-0732">Signal</keyword>
<evidence type="ECO:0000313" key="5">
    <source>
        <dbReference type="Proteomes" id="UP000694621"/>
    </source>
</evidence>
<sequence>MWVGSRYDFLITSSLISLRLQLIKKAQCIYSLAATEGNNQLYCRHSIAGYYMILWYQQSVGDTSLKLIGYVSYTNPTVESSFEGRGDGRNDGTLSIKSLQLNDSAVYFCAVRYTVLQNAQRFYKNLLHLHSCFNYPPTGDVGNNIVYIKWKTFILFTLFSSSPCDIYSTVMLLHLTQTV</sequence>
<dbReference type="Pfam" id="PF07686">
    <property type="entry name" value="V-set"/>
    <property type="match status" value="1"/>
</dbReference>
<name>A0A8B9L6U6_ASTMX</name>
<dbReference type="InterPro" id="IPR013783">
    <property type="entry name" value="Ig-like_fold"/>
</dbReference>
<proteinExistence type="predicted"/>
<evidence type="ECO:0000256" key="1">
    <source>
        <dbReference type="ARBA" id="ARBA00022729"/>
    </source>
</evidence>
<dbReference type="GO" id="GO:0002376">
    <property type="term" value="P:immune system process"/>
    <property type="evidence" value="ECO:0007669"/>
    <property type="project" value="UniProtKB-KW"/>
</dbReference>
<dbReference type="Ensembl" id="ENSAMXT00005050289.1">
    <property type="protein sequence ID" value="ENSAMXP00005046295.1"/>
    <property type="gene ID" value="ENSAMXG00005021328.1"/>
</dbReference>
<keyword evidence="2" id="KW-0391">Immunity</keyword>
<dbReference type="Gene3D" id="2.60.40.10">
    <property type="entry name" value="Immunoglobulins"/>
    <property type="match status" value="1"/>
</dbReference>
<dbReference type="SMART" id="SM00406">
    <property type="entry name" value="IGv"/>
    <property type="match status" value="1"/>
</dbReference>
<dbReference type="PANTHER" id="PTHR23268">
    <property type="entry name" value="T-CELL RECEPTOR BETA CHAIN"/>
    <property type="match status" value="1"/>
</dbReference>
<evidence type="ECO:0000256" key="2">
    <source>
        <dbReference type="ARBA" id="ARBA00022859"/>
    </source>
</evidence>
<dbReference type="PANTHER" id="PTHR23268:SF124">
    <property type="entry name" value="IG-LIKE DOMAIN-CONTAINING PROTEIN"/>
    <property type="match status" value="1"/>
</dbReference>
<evidence type="ECO:0000259" key="3">
    <source>
        <dbReference type="PROSITE" id="PS50835"/>
    </source>
</evidence>
<protein>
    <recommendedName>
        <fullName evidence="3">Ig-like domain-containing protein</fullName>
    </recommendedName>
</protein>
<accession>A0A8B9L6U6</accession>
<dbReference type="GO" id="GO:0007166">
    <property type="term" value="P:cell surface receptor signaling pathway"/>
    <property type="evidence" value="ECO:0007669"/>
    <property type="project" value="TreeGrafter"/>
</dbReference>
<dbReference type="CDD" id="cd00099">
    <property type="entry name" value="IgV"/>
    <property type="match status" value="1"/>
</dbReference>
<reference evidence="4" key="1">
    <citation type="submission" date="2025-08" db="UniProtKB">
        <authorList>
            <consortium name="Ensembl"/>
        </authorList>
    </citation>
    <scope>IDENTIFICATION</scope>
</reference>
<dbReference type="InterPro" id="IPR050413">
    <property type="entry name" value="TCR_beta_variable"/>
</dbReference>
<dbReference type="AlphaFoldDB" id="A0A8B9L6U6"/>
<dbReference type="InterPro" id="IPR013106">
    <property type="entry name" value="Ig_V-set"/>
</dbReference>
<dbReference type="PROSITE" id="PS50835">
    <property type="entry name" value="IG_LIKE"/>
    <property type="match status" value="1"/>
</dbReference>
<dbReference type="InterPro" id="IPR036179">
    <property type="entry name" value="Ig-like_dom_sf"/>
</dbReference>
<dbReference type="Proteomes" id="UP000694621">
    <property type="component" value="Unplaced"/>
</dbReference>
<dbReference type="SUPFAM" id="SSF48726">
    <property type="entry name" value="Immunoglobulin"/>
    <property type="match status" value="1"/>
</dbReference>
<organism evidence="4 5">
    <name type="scientific">Astyanax mexicanus</name>
    <name type="common">Blind cave fish</name>
    <name type="synonym">Astyanax fasciatus mexicanus</name>
    <dbReference type="NCBI Taxonomy" id="7994"/>
    <lineage>
        <taxon>Eukaryota</taxon>
        <taxon>Metazoa</taxon>
        <taxon>Chordata</taxon>
        <taxon>Craniata</taxon>
        <taxon>Vertebrata</taxon>
        <taxon>Euteleostomi</taxon>
        <taxon>Actinopterygii</taxon>
        <taxon>Neopterygii</taxon>
        <taxon>Teleostei</taxon>
        <taxon>Ostariophysi</taxon>
        <taxon>Characiformes</taxon>
        <taxon>Characoidei</taxon>
        <taxon>Acestrorhamphidae</taxon>
        <taxon>Acestrorhamphinae</taxon>
        <taxon>Astyanax</taxon>
    </lineage>
</organism>
<dbReference type="GO" id="GO:0005886">
    <property type="term" value="C:plasma membrane"/>
    <property type="evidence" value="ECO:0007669"/>
    <property type="project" value="TreeGrafter"/>
</dbReference>